<comment type="subcellular location">
    <subcellularLocation>
        <location evidence="1">Cell membrane</location>
        <topology evidence="1">Multi-pass membrane protein</topology>
    </subcellularLocation>
</comment>
<dbReference type="Gene3D" id="3.40.50.300">
    <property type="entry name" value="P-loop containing nucleotide triphosphate hydrolases"/>
    <property type="match status" value="1"/>
</dbReference>
<feature type="transmembrane region" description="Helical" evidence="7">
    <location>
        <begin position="157"/>
        <end position="188"/>
    </location>
</feature>
<dbReference type="SUPFAM" id="SSF52540">
    <property type="entry name" value="P-loop containing nucleoside triphosphate hydrolases"/>
    <property type="match status" value="1"/>
</dbReference>
<dbReference type="FunFam" id="3.40.50.300:FF:000218">
    <property type="entry name" value="Multidrug ABC transporter ATP-binding protein"/>
    <property type="match status" value="1"/>
</dbReference>
<feature type="domain" description="ABC transporter" evidence="8">
    <location>
        <begin position="352"/>
        <end position="587"/>
    </location>
</feature>
<feature type="transmembrane region" description="Helical" evidence="7">
    <location>
        <begin position="61"/>
        <end position="81"/>
    </location>
</feature>
<dbReference type="PROSITE" id="PS50893">
    <property type="entry name" value="ABC_TRANSPORTER_2"/>
    <property type="match status" value="1"/>
</dbReference>
<keyword evidence="3" id="KW-0547">Nucleotide-binding</keyword>
<organism evidence="10 11">
    <name type="scientific">bacterium (Candidatus Gribaldobacteria) CG_4_10_14_0_8_um_filter_33_9</name>
    <dbReference type="NCBI Taxonomy" id="2014266"/>
    <lineage>
        <taxon>Bacteria</taxon>
        <taxon>Candidatus Gribaldobacteria</taxon>
    </lineage>
</organism>
<proteinExistence type="predicted"/>
<dbReference type="InterPro" id="IPR011527">
    <property type="entry name" value="ABC1_TM_dom"/>
</dbReference>
<dbReference type="InterPro" id="IPR027417">
    <property type="entry name" value="P-loop_NTPase"/>
</dbReference>
<evidence type="ECO:0000259" key="8">
    <source>
        <dbReference type="PROSITE" id="PS50893"/>
    </source>
</evidence>
<dbReference type="SMART" id="SM00382">
    <property type="entry name" value="AAA"/>
    <property type="match status" value="1"/>
</dbReference>
<dbReference type="InterPro" id="IPR003593">
    <property type="entry name" value="AAA+_ATPase"/>
</dbReference>
<gene>
    <name evidence="10" type="ORF">COY61_01445</name>
</gene>
<reference evidence="11" key="1">
    <citation type="submission" date="2017-09" db="EMBL/GenBank/DDBJ databases">
        <title>Depth-based differentiation of microbial function through sediment-hosted aquifers and enrichment of novel symbionts in the deep terrestrial subsurface.</title>
        <authorList>
            <person name="Probst A.J."/>
            <person name="Ladd B."/>
            <person name="Jarett J.K."/>
            <person name="Geller-Mcgrath D.E."/>
            <person name="Sieber C.M.K."/>
            <person name="Emerson J.B."/>
            <person name="Anantharaman K."/>
            <person name="Thomas B.C."/>
            <person name="Malmstrom R."/>
            <person name="Stieglmeier M."/>
            <person name="Klingl A."/>
            <person name="Woyke T."/>
            <person name="Ryan C.M."/>
            <person name="Banfield J.F."/>
        </authorList>
    </citation>
    <scope>NUCLEOTIDE SEQUENCE [LARGE SCALE GENOMIC DNA]</scope>
</reference>
<accession>A0A2M7RNP0</accession>
<feature type="transmembrane region" description="Helical" evidence="7">
    <location>
        <begin position="27"/>
        <end position="49"/>
    </location>
</feature>
<evidence type="ECO:0000256" key="3">
    <source>
        <dbReference type="ARBA" id="ARBA00022741"/>
    </source>
</evidence>
<feature type="domain" description="ABC transmembrane type-1" evidence="9">
    <location>
        <begin position="28"/>
        <end position="318"/>
    </location>
</feature>
<dbReference type="PANTHER" id="PTHR43394">
    <property type="entry name" value="ATP-DEPENDENT PERMEASE MDL1, MITOCHONDRIAL"/>
    <property type="match status" value="1"/>
</dbReference>
<dbReference type="Proteomes" id="UP000229371">
    <property type="component" value="Unassembled WGS sequence"/>
</dbReference>
<keyword evidence="6 7" id="KW-0472">Membrane</keyword>
<dbReference type="InterPro" id="IPR039421">
    <property type="entry name" value="Type_1_exporter"/>
</dbReference>
<dbReference type="GO" id="GO:0015421">
    <property type="term" value="F:ABC-type oligopeptide transporter activity"/>
    <property type="evidence" value="ECO:0007669"/>
    <property type="project" value="TreeGrafter"/>
</dbReference>
<dbReference type="PANTHER" id="PTHR43394:SF1">
    <property type="entry name" value="ATP-BINDING CASSETTE SUB-FAMILY B MEMBER 10, MITOCHONDRIAL"/>
    <property type="match status" value="1"/>
</dbReference>
<dbReference type="Pfam" id="PF00005">
    <property type="entry name" value="ABC_tran"/>
    <property type="match status" value="1"/>
</dbReference>
<evidence type="ECO:0000256" key="1">
    <source>
        <dbReference type="ARBA" id="ARBA00004651"/>
    </source>
</evidence>
<evidence type="ECO:0000256" key="2">
    <source>
        <dbReference type="ARBA" id="ARBA00022692"/>
    </source>
</evidence>
<keyword evidence="2 7" id="KW-0812">Transmembrane</keyword>
<keyword evidence="5 7" id="KW-1133">Transmembrane helix</keyword>
<evidence type="ECO:0000256" key="7">
    <source>
        <dbReference type="SAM" id="Phobius"/>
    </source>
</evidence>
<dbReference type="Gene3D" id="1.20.1560.10">
    <property type="entry name" value="ABC transporter type 1, transmembrane domain"/>
    <property type="match status" value="1"/>
</dbReference>
<dbReference type="SUPFAM" id="SSF90123">
    <property type="entry name" value="ABC transporter transmembrane region"/>
    <property type="match status" value="1"/>
</dbReference>
<dbReference type="GO" id="GO:0005886">
    <property type="term" value="C:plasma membrane"/>
    <property type="evidence" value="ECO:0007669"/>
    <property type="project" value="UniProtKB-SubCell"/>
</dbReference>
<dbReference type="GO" id="GO:0016887">
    <property type="term" value="F:ATP hydrolysis activity"/>
    <property type="evidence" value="ECO:0007669"/>
    <property type="project" value="InterPro"/>
</dbReference>
<comment type="caution">
    <text evidence="10">The sequence shown here is derived from an EMBL/GenBank/DDBJ whole genome shotgun (WGS) entry which is preliminary data.</text>
</comment>
<evidence type="ECO:0000313" key="10">
    <source>
        <dbReference type="EMBL" id="PIZ00837.1"/>
    </source>
</evidence>
<feature type="transmembrane region" description="Helical" evidence="7">
    <location>
        <begin position="265"/>
        <end position="283"/>
    </location>
</feature>
<evidence type="ECO:0000313" key="11">
    <source>
        <dbReference type="Proteomes" id="UP000229371"/>
    </source>
</evidence>
<dbReference type="CDD" id="cd07346">
    <property type="entry name" value="ABC_6TM_exporters"/>
    <property type="match status" value="1"/>
</dbReference>
<dbReference type="InterPro" id="IPR003439">
    <property type="entry name" value="ABC_transporter-like_ATP-bd"/>
</dbReference>
<evidence type="ECO:0008006" key="12">
    <source>
        <dbReference type="Google" id="ProtNLM"/>
    </source>
</evidence>
<keyword evidence="4" id="KW-0067">ATP-binding</keyword>
<dbReference type="Pfam" id="PF00664">
    <property type="entry name" value="ABC_membrane"/>
    <property type="match status" value="1"/>
</dbReference>
<evidence type="ECO:0000259" key="9">
    <source>
        <dbReference type="PROSITE" id="PS50929"/>
    </source>
</evidence>
<dbReference type="InterPro" id="IPR036640">
    <property type="entry name" value="ABC1_TM_sf"/>
</dbReference>
<protein>
    <recommendedName>
        <fullName evidence="12">ABC transporter ATP-binding protein</fullName>
    </recommendedName>
</protein>
<evidence type="ECO:0000256" key="6">
    <source>
        <dbReference type="ARBA" id="ARBA00023136"/>
    </source>
</evidence>
<dbReference type="AlphaFoldDB" id="A0A2M7RNP0"/>
<name>A0A2M7RNP0_9BACT</name>
<dbReference type="GO" id="GO:0005524">
    <property type="term" value="F:ATP binding"/>
    <property type="evidence" value="ECO:0007669"/>
    <property type="project" value="UniProtKB-KW"/>
</dbReference>
<dbReference type="EMBL" id="PFMI01000037">
    <property type="protein sequence ID" value="PIZ00837.1"/>
    <property type="molecule type" value="Genomic_DNA"/>
</dbReference>
<evidence type="ECO:0000256" key="5">
    <source>
        <dbReference type="ARBA" id="ARBA00022989"/>
    </source>
</evidence>
<dbReference type="PROSITE" id="PS00211">
    <property type="entry name" value="ABC_TRANSPORTER_1"/>
    <property type="match status" value="1"/>
</dbReference>
<dbReference type="PROSITE" id="PS50929">
    <property type="entry name" value="ABC_TM1F"/>
    <property type="match status" value="1"/>
</dbReference>
<evidence type="ECO:0000256" key="4">
    <source>
        <dbReference type="ARBA" id="ARBA00022840"/>
    </source>
</evidence>
<dbReference type="InterPro" id="IPR017871">
    <property type="entry name" value="ABC_transporter-like_CS"/>
</dbReference>
<sequence length="592" mass="67723">MIFVKKENTIKRLKIIGKYLKKYKQDLIVLSILGLISAIANGVIPYLVGKFFDAILEPSKIFIFTTQISAWLFFIIIWVIIKLIADIVDWRSGIGRVCLSEIVFSDYLVRAFSKILELPISFCKGQKMGDIEDRFSKAAKSLEDIIHSVILQSTSPFLSIIIGLIITFFIQPILSLALMVGIIIYVLILSQKASQLAEIQLKGHKAYNQAFGHALDLLLNIQLVKQSTAENYERKNLFKNFRIKGAKFWQEFSKIWRGITFSQRLIITFTQLLIFSFSIFFIFKGEMTIGELIMFSGYTAMFFNPFKMLAQNWQTIQNSLIAIERAEKILKLAPEEYIPENAVLLSDIKGEIIFDKVEFVYKKKHQKILEKVNFEINQGEKVALVGESGMGKTTIIDLIDGYYFSQKGKILIDGHNIKNLHLKFLRSKIAVVPQEIVLFNDTIKNNIKYGSFSAKDEKIVEAAKLAHCSEFIERFPKKYEQVVGERGIKLSSGQKQRIAIARAILRDPKILILDEPTSALDAKSEKYITESLEKLMENRTTIIIAHRLSTVKKADKILVLDKGKIVEQGRHDDLIKIKNGVYRHLYELQIGF</sequence>